<dbReference type="AlphaFoldDB" id="A0A7C9MLM7"/>
<dbReference type="RefSeq" id="WP_160964071.1">
    <property type="nucleotide sequence ID" value="NZ_WVUD01000071.1"/>
</dbReference>
<proteinExistence type="predicted"/>
<keyword evidence="2" id="KW-1185">Reference proteome</keyword>
<evidence type="ECO:0000313" key="1">
    <source>
        <dbReference type="EMBL" id="MYL85269.1"/>
    </source>
</evidence>
<dbReference type="Proteomes" id="UP000482487">
    <property type="component" value="Unassembled WGS sequence"/>
</dbReference>
<reference evidence="1 2" key="1">
    <citation type="submission" date="2020-01" db="EMBL/GenBank/DDBJ databases">
        <title>Genome sequence of Desulfovibrio aerotolerans DSM 16695(T).</title>
        <authorList>
            <person name="Karnachuk O."/>
            <person name="Avakyan M."/>
            <person name="Mardanov A."/>
            <person name="Kadnikov V."/>
            <person name="Ravin N."/>
        </authorList>
    </citation>
    <scope>NUCLEOTIDE SEQUENCE [LARGE SCALE GENOMIC DNA]</scope>
    <source>
        <strain evidence="1 2">DSM 16695</strain>
    </source>
</reference>
<dbReference type="EMBL" id="WVUD01000071">
    <property type="protein sequence ID" value="MYL85269.1"/>
    <property type="molecule type" value="Genomic_DNA"/>
</dbReference>
<protein>
    <submittedName>
        <fullName evidence="1">Uncharacterized protein</fullName>
    </submittedName>
</protein>
<gene>
    <name evidence="1" type="ORF">GTA51_19425</name>
</gene>
<sequence>MARNYIDVDHNSKKYKYRVKNKSKAYFDLIEILDIPADIPNTATRLTYYTEYGPNDNSSKTIIKVTTFDNVSFNPNNILANRAAFEKYIKVCSYKSYTVRDGLDIEYQMLTEVIPSWLNS</sequence>
<evidence type="ECO:0000313" key="2">
    <source>
        <dbReference type="Proteomes" id="UP000482487"/>
    </source>
</evidence>
<comment type="caution">
    <text evidence="1">The sequence shown here is derived from an EMBL/GenBank/DDBJ whole genome shotgun (WGS) entry which is preliminary data.</text>
</comment>
<name>A0A7C9MLM7_9BACT</name>
<organism evidence="1 2">
    <name type="scientific">Solidesulfovibrio aerotolerans</name>
    <dbReference type="NCBI Taxonomy" id="295255"/>
    <lineage>
        <taxon>Bacteria</taxon>
        <taxon>Pseudomonadati</taxon>
        <taxon>Thermodesulfobacteriota</taxon>
        <taxon>Desulfovibrionia</taxon>
        <taxon>Desulfovibrionales</taxon>
        <taxon>Desulfovibrionaceae</taxon>
        <taxon>Solidesulfovibrio</taxon>
    </lineage>
</organism>
<accession>A0A7C9MLM7</accession>